<reference evidence="3 4" key="1">
    <citation type="submission" date="2016-04" db="EMBL/GenBank/DDBJ databases">
        <title>A degradative enzymes factory behind the ericoid mycorrhizal symbiosis.</title>
        <authorList>
            <consortium name="DOE Joint Genome Institute"/>
            <person name="Martino E."/>
            <person name="Morin E."/>
            <person name="Grelet G."/>
            <person name="Kuo A."/>
            <person name="Kohler A."/>
            <person name="Daghino S."/>
            <person name="Barry K."/>
            <person name="Choi C."/>
            <person name="Cichocki N."/>
            <person name="Clum A."/>
            <person name="Copeland A."/>
            <person name="Hainaut M."/>
            <person name="Haridas S."/>
            <person name="Labutti K."/>
            <person name="Lindquist E."/>
            <person name="Lipzen A."/>
            <person name="Khouja H.-R."/>
            <person name="Murat C."/>
            <person name="Ohm R."/>
            <person name="Olson A."/>
            <person name="Spatafora J."/>
            <person name="Veneault-Fourrey C."/>
            <person name="Henrissat B."/>
            <person name="Grigoriev I."/>
            <person name="Martin F."/>
            <person name="Perotto S."/>
        </authorList>
    </citation>
    <scope>NUCLEOTIDE SEQUENCE [LARGE SCALE GENOMIC DNA]</scope>
    <source>
        <strain evidence="3 4">E</strain>
    </source>
</reference>
<dbReference type="InterPro" id="IPR011990">
    <property type="entry name" value="TPR-like_helical_dom_sf"/>
</dbReference>
<dbReference type="STRING" id="1095630.A0A2J6T3P0"/>
<dbReference type="EMBL" id="KZ613846">
    <property type="protein sequence ID" value="PMD57660.1"/>
    <property type="molecule type" value="Genomic_DNA"/>
</dbReference>
<gene>
    <name evidence="3" type="ORF">K444DRAFT_31955</name>
</gene>
<evidence type="ECO:0000256" key="1">
    <source>
        <dbReference type="ARBA" id="ARBA00022737"/>
    </source>
</evidence>
<dbReference type="SMART" id="SM00028">
    <property type="entry name" value="TPR"/>
    <property type="match status" value="4"/>
</dbReference>
<dbReference type="Pfam" id="PF13181">
    <property type="entry name" value="TPR_8"/>
    <property type="match status" value="1"/>
</dbReference>
<keyword evidence="2" id="KW-0802">TPR repeat</keyword>
<organism evidence="3 4">
    <name type="scientific">Hyaloscypha bicolor E</name>
    <dbReference type="NCBI Taxonomy" id="1095630"/>
    <lineage>
        <taxon>Eukaryota</taxon>
        <taxon>Fungi</taxon>
        <taxon>Dikarya</taxon>
        <taxon>Ascomycota</taxon>
        <taxon>Pezizomycotina</taxon>
        <taxon>Leotiomycetes</taxon>
        <taxon>Helotiales</taxon>
        <taxon>Hyaloscyphaceae</taxon>
        <taxon>Hyaloscypha</taxon>
        <taxon>Hyaloscypha bicolor</taxon>
    </lineage>
</organism>
<dbReference type="RefSeq" id="XP_024734564.1">
    <property type="nucleotide sequence ID" value="XM_024871867.1"/>
</dbReference>
<dbReference type="GeneID" id="36579949"/>
<sequence length="314" mass="35776">MHVMISSAMSLGEWGRADALLRHVLQVRLSMLGPTDQGTWKCVIKLGQVLSHKNQYIESEKLLRLGLQLLGKTEPSNIKYMARTIGHIARNYSSKKQYEEAQVACRSAIEALEGSLGPESQSLINLQGRMAWNLLHQGQVEESLALFRTVVNRSLRTRHENPRYELDFTDGLASALVKLGRVDEAANLYERSYSVFAEHCPLASAKVLSVCYRLGRYYKAQDRQDDALKLYEDHIRKMQKTLETEDLESDVQLTAEKALQWLGIREAAALRPRDYYRRRLESCVDALREAASLPSKSKIDVFLVDHKINKRIST</sequence>
<dbReference type="AlphaFoldDB" id="A0A2J6T3P0"/>
<dbReference type="SUPFAM" id="SSF48452">
    <property type="entry name" value="TPR-like"/>
    <property type="match status" value="2"/>
</dbReference>
<keyword evidence="4" id="KW-1185">Reference proteome</keyword>
<protein>
    <submittedName>
        <fullName evidence="3">TPR-like protein</fullName>
    </submittedName>
</protein>
<dbReference type="OrthoDB" id="3521172at2759"/>
<keyword evidence="1" id="KW-0677">Repeat</keyword>
<evidence type="ECO:0000256" key="2">
    <source>
        <dbReference type="ARBA" id="ARBA00022803"/>
    </source>
</evidence>
<evidence type="ECO:0000313" key="4">
    <source>
        <dbReference type="Proteomes" id="UP000235371"/>
    </source>
</evidence>
<dbReference type="Proteomes" id="UP000235371">
    <property type="component" value="Unassembled WGS sequence"/>
</dbReference>
<dbReference type="InParanoid" id="A0A2J6T3P0"/>
<dbReference type="InterPro" id="IPR019734">
    <property type="entry name" value="TPR_rpt"/>
</dbReference>
<dbReference type="PANTHER" id="PTHR45641:SF19">
    <property type="entry name" value="NEPHROCYSTIN-3"/>
    <property type="match status" value="1"/>
</dbReference>
<dbReference type="Gene3D" id="1.25.40.10">
    <property type="entry name" value="Tetratricopeptide repeat domain"/>
    <property type="match status" value="2"/>
</dbReference>
<evidence type="ECO:0000313" key="3">
    <source>
        <dbReference type="EMBL" id="PMD57660.1"/>
    </source>
</evidence>
<proteinExistence type="predicted"/>
<accession>A0A2J6T3P0</accession>
<dbReference type="Pfam" id="PF13176">
    <property type="entry name" value="TPR_7"/>
    <property type="match status" value="1"/>
</dbReference>
<name>A0A2J6T3P0_9HELO</name>
<dbReference type="PANTHER" id="PTHR45641">
    <property type="entry name" value="TETRATRICOPEPTIDE REPEAT PROTEIN (AFU_ORTHOLOGUE AFUA_6G03870)"/>
    <property type="match status" value="1"/>
</dbReference>